<dbReference type="CDD" id="cd12432">
    <property type="entry name" value="RRM_ACINU"/>
    <property type="match status" value="1"/>
</dbReference>
<feature type="compositionally biased region" description="Acidic residues" evidence="1">
    <location>
        <begin position="39"/>
        <end position="70"/>
    </location>
</feature>
<feature type="compositionally biased region" description="Pro residues" evidence="1">
    <location>
        <begin position="437"/>
        <end position="447"/>
    </location>
</feature>
<feature type="compositionally biased region" description="Basic and acidic residues" evidence="1">
    <location>
        <begin position="610"/>
        <end position="628"/>
    </location>
</feature>
<feature type="domain" description="SAP" evidence="2">
    <location>
        <begin position="4"/>
        <end position="38"/>
    </location>
</feature>
<dbReference type="SUPFAM" id="SSF68906">
    <property type="entry name" value="SAP domain"/>
    <property type="match status" value="1"/>
</dbReference>
<dbReference type="Proteomes" id="UP000554235">
    <property type="component" value="Unassembled WGS sequence"/>
</dbReference>
<dbReference type="SMART" id="SM00513">
    <property type="entry name" value="SAP"/>
    <property type="match status" value="1"/>
</dbReference>
<feature type="compositionally biased region" description="Polar residues" evidence="1">
    <location>
        <begin position="111"/>
        <end position="124"/>
    </location>
</feature>
<reference evidence="3 4" key="1">
    <citation type="submission" date="2020-01" db="EMBL/GenBank/DDBJ databases">
        <title>Identification and distribution of gene clusters putatively required for synthesis of sphingolipid metabolism inhibitors in phylogenetically diverse species of the filamentous fungus Fusarium.</title>
        <authorList>
            <person name="Kim H.-S."/>
            <person name="Busman M."/>
            <person name="Brown D.W."/>
            <person name="Divon H."/>
            <person name="Uhlig S."/>
            <person name="Proctor R.H."/>
        </authorList>
    </citation>
    <scope>NUCLEOTIDE SEQUENCE [LARGE SCALE GENOMIC DNA]</scope>
    <source>
        <strain evidence="3 4">NRRL 20459</strain>
    </source>
</reference>
<dbReference type="InterPro" id="IPR036361">
    <property type="entry name" value="SAP_dom_sf"/>
</dbReference>
<dbReference type="PANTHER" id="PTHR47031">
    <property type="entry name" value="SAP DNA-BINDING DOMAIN-CONTAINING PROTEIN"/>
    <property type="match status" value="1"/>
</dbReference>
<evidence type="ECO:0000313" key="3">
    <source>
        <dbReference type="EMBL" id="KAF4465060.1"/>
    </source>
</evidence>
<feature type="region of interest" description="Disordered" evidence="1">
    <location>
        <begin position="430"/>
        <end position="510"/>
    </location>
</feature>
<dbReference type="EMBL" id="JAADYS010001102">
    <property type="protein sequence ID" value="KAF4465060.1"/>
    <property type="molecule type" value="Genomic_DNA"/>
</dbReference>
<feature type="compositionally biased region" description="Basic and acidic residues" evidence="1">
    <location>
        <begin position="278"/>
        <end position="291"/>
    </location>
</feature>
<accession>A0A8H4PA85</accession>
<sequence>MTDWAKLKVVDLKAELKRRGLPPNGLKNELIARLVAADEQTESNEAADEPQDEPEDAPMTDDPAGDEPEAEGAAPAVPDPAETAENPEPTKEEPAEVAVGTEKDDGDEPHTTTAEVDTNQNDGEAQQEEEAAKNGAPDGAPEVANAAADVPMAGEEANSQSREPTAEEKSTATATVESTPSHSLEATPAAERQKRKRRSLTPPPTEEAVSRKRARADDVGAANGDTSNLRVEESQPVVEEQPAPMNIDSEPQPEKTREASEPPAPEPSAPQEETTAEEADRGQEMDYERDVAPSVHPATTALYIKNFMRPLRPQDVKAHLVDLATPPQDPLNDDIIVEFYLDQIRTHAFAIFKNTAAAARARTALHDSVWPNESNRKPLWVDFVPPEKVRDWIDTEQASGGPRGRSGSRWEVIFEDGPDGSIEAHLETATASMSRAGPPPGPRPPPGSSTMSNDPIPLGPRGFRDPAIPTGPRPVRPGTGPGPRPPPTNPGGTFKRTNTRPAVNYQPVSEDLARRRIDNMRSFYTSDRERDLGRDINRYSFEHGDSFVDRGKEVFEGIRPPHRERAMDRERRGGRRRGRGGGRPRSDRYQPPPRGDRRPRRGSDADEDDRGAPRHDDDRESVRMRDRP</sequence>
<dbReference type="SUPFAM" id="SSF54928">
    <property type="entry name" value="RNA-binding domain, RBD"/>
    <property type="match status" value="1"/>
</dbReference>
<feature type="region of interest" description="Disordered" evidence="1">
    <location>
        <begin position="539"/>
        <end position="628"/>
    </location>
</feature>
<evidence type="ECO:0000259" key="2">
    <source>
        <dbReference type="PROSITE" id="PS50800"/>
    </source>
</evidence>
<dbReference type="InterPro" id="IPR034257">
    <property type="entry name" value="Acinus_RRM"/>
</dbReference>
<feature type="region of interest" description="Disordered" evidence="1">
    <location>
        <begin position="392"/>
        <end position="415"/>
    </location>
</feature>
<dbReference type="InterPro" id="IPR035979">
    <property type="entry name" value="RBD_domain_sf"/>
</dbReference>
<feature type="compositionally biased region" description="Polar residues" evidence="1">
    <location>
        <begin position="171"/>
        <end position="184"/>
    </location>
</feature>
<name>A0A8H4PA85_9HYPO</name>
<comment type="caution">
    <text evidence="3">The sequence shown here is derived from an EMBL/GenBank/DDBJ whole genome shotgun (WGS) entry which is preliminary data.</text>
</comment>
<dbReference type="AlphaFoldDB" id="A0A8H4PA85"/>
<dbReference type="Pfam" id="PF02037">
    <property type="entry name" value="SAP"/>
    <property type="match status" value="1"/>
</dbReference>
<gene>
    <name evidence="3" type="ORF">FALBO_8099</name>
</gene>
<feature type="compositionally biased region" description="Low complexity" evidence="1">
    <location>
        <begin position="71"/>
        <end position="81"/>
    </location>
</feature>
<feature type="compositionally biased region" description="Pro residues" evidence="1">
    <location>
        <begin position="469"/>
        <end position="489"/>
    </location>
</feature>
<proteinExistence type="predicted"/>
<evidence type="ECO:0000256" key="1">
    <source>
        <dbReference type="SAM" id="MobiDB-lite"/>
    </source>
</evidence>
<feature type="compositionally biased region" description="Basic residues" evidence="1">
    <location>
        <begin position="572"/>
        <end position="582"/>
    </location>
</feature>
<evidence type="ECO:0000313" key="4">
    <source>
        <dbReference type="Proteomes" id="UP000554235"/>
    </source>
</evidence>
<protein>
    <recommendedName>
        <fullName evidence="2">SAP domain-containing protein</fullName>
    </recommendedName>
</protein>
<feature type="compositionally biased region" description="Basic and acidic residues" evidence="1">
    <location>
        <begin position="539"/>
        <end position="571"/>
    </location>
</feature>
<dbReference type="Gene3D" id="1.10.720.30">
    <property type="entry name" value="SAP domain"/>
    <property type="match status" value="1"/>
</dbReference>
<organism evidence="3 4">
    <name type="scientific">Fusarium albosuccineum</name>
    <dbReference type="NCBI Taxonomy" id="1237068"/>
    <lineage>
        <taxon>Eukaryota</taxon>
        <taxon>Fungi</taxon>
        <taxon>Dikarya</taxon>
        <taxon>Ascomycota</taxon>
        <taxon>Pezizomycotina</taxon>
        <taxon>Sordariomycetes</taxon>
        <taxon>Hypocreomycetidae</taxon>
        <taxon>Hypocreales</taxon>
        <taxon>Nectriaceae</taxon>
        <taxon>Fusarium</taxon>
        <taxon>Fusarium decemcellulare species complex</taxon>
    </lineage>
</organism>
<dbReference type="GO" id="GO:0003676">
    <property type="term" value="F:nucleic acid binding"/>
    <property type="evidence" value="ECO:0007669"/>
    <property type="project" value="InterPro"/>
</dbReference>
<dbReference type="PROSITE" id="PS50800">
    <property type="entry name" value="SAP"/>
    <property type="match status" value="1"/>
</dbReference>
<dbReference type="InterPro" id="IPR003034">
    <property type="entry name" value="SAP_dom"/>
</dbReference>
<keyword evidence="4" id="KW-1185">Reference proteome</keyword>
<dbReference type="OrthoDB" id="5348404at2759"/>
<dbReference type="PANTHER" id="PTHR47031:SF3">
    <property type="entry name" value="SAP DOMAIN-CONTAINING PROTEIN"/>
    <property type="match status" value="1"/>
</dbReference>
<feature type="region of interest" description="Disordered" evidence="1">
    <location>
        <begin position="34"/>
        <end position="293"/>
    </location>
</feature>